<protein>
    <submittedName>
        <fullName evidence="1">Uncharacterized protein</fullName>
    </submittedName>
</protein>
<accession>A0A1Q2CZA3</accession>
<sequence>MNVKATRWWAGLYQFDEETNECVGGLVDCGVAILAQLPVHEIEVALGDGDGDAYLSLLHDKPSRGLCGGDA</sequence>
<keyword evidence="2" id="KW-1185">Reference proteome</keyword>
<reference evidence="1 2" key="1">
    <citation type="journal article" date="2008" name="Int. J. Syst. Evol. Microbiol.">
        <title>Tessaracoccus flavescens sp. nov., isolated from marine sediment.</title>
        <authorList>
            <person name="Lee D.W."/>
            <person name="Lee S.D."/>
        </authorList>
    </citation>
    <scope>NUCLEOTIDE SEQUENCE [LARGE SCALE GENOMIC DNA]</scope>
    <source>
        <strain evidence="1 2">SST-39T</strain>
    </source>
</reference>
<dbReference type="AlphaFoldDB" id="A0A1Q2CZA3"/>
<organism evidence="1 2">
    <name type="scientific">Tessaracoccus flavescens</name>
    <dbReference type="NCBI Taxonomy" id="399497"/>
    <lineage>
        <taxon>Bacteria</taxon>
        <taxon>Bacillati</taxon>
        <taxon>Actinomycetota</taxon>
        <taxon>Actinomycetes</taxon>
        <taxon>Propionibacteriales</taxon>
        <taxon>Propionibacteriaceae</taxon>
        <taxon>Tessaracoccus</taxon>
    </lineage>
</organism>
<evidence type="ECO:0000313" key="1">
    <source>
        <dbReference type="EMBL" id="AQP51438.1"/>
    </source>
</evidence>
<evidence type="ECO:0000313" key="2">
    <source>
        <dbReference type="Proteomes" id="UP000188235"/>
    </source>
</evidence>
<gene>
    <name evidence="1" type="ORF">BW733_12060</name>
</gene>
<dbReference type="Proteomes" id="UP000188235">
    <property type="component" value="Chromosome"/>
</dbReference>
<proteinExistence type="predicted"/>
<name>A0A1Q2CZA3_9ACTN</name>
<dbReference type="KEGG" id="tfa:BW733_12060"/>
<dbReference type="EMBL" id="CP019607">
    <property type="protein sequence ID" value="AQP51438.1"/>
    <property type="molecule type" value="Genomic_DNA"/>
</dbReference>